<protein>
    <recommendedName>
        <fullName evidence="5">LIM zinc-binding domain-containing protein</fullName>
    </recommendedName>
</protein>
<evidence type="ECO:0000313" key="7">
    <source>
        <dbReference type="Proteomes" id="UP000193920"/>
    </source>
</evidence>
<feature type="compositionally biased region" description="Polar residues" evidence="4">
    <location>
        <begin position="391"/>
        <end position="407"/>
    </location>
</feature>
<dbReference type="GO" id="GO:0046872">
    <property type="term" value="F:metal ion binding"/>
    <property type="evidence" value="ECO:0007669"/>
    <property type="project" value="UniProtKB-KW"/>
</dbReference>
<feature type="domain" description="LIM zinc-binding" evidence="5">
    <location>
        <begin position="210"/>
        <end position="277"/>
    </location>
</feature>
<dbReference type="PROSITE" id="PS00478">
    <property type="entry name" value="LIM_DOMAIN_1"/>
    <property type="match status" value="1"/>
</dbReference>
<feature type="region of interest" description="Disordered" evidence="4">
    <location>
        <begin position="353"/>
        <end position="411"/>
    </location>
</feature>
<accession>A0A1Y2ERS0</accession>
<evidence type="ECO:0000256" key="3">
    <source>
        <dbReference type="PROSITE-ProRule" id="PRU00125"/>
    </source>
</evidence>
<dbReference type="STRING" id="1754190.A0A1Y2ERS0"/>
<dbReference type="SMART" id="SM00132">
    <property type="entry name" value="LIM"/>
    <property type="match status" value="1"/>
</dbReference>
<comment type="caution">
    <text evidence="6">The sequence shown here is derived from an EMBL/GenBank/DDBJ whole genome shotgun (WGS) entry which is preliminary data.</text>
</comment>
<dbReference type="InterPro" id="IPR001781">
    <property type="entry name" value="Znf_LIM"/>
</dbReference>
<gene>
    <name evidence="6" type="ORF">LY90DRAFT_160611</name>
</gene>
<evidence type="ECO:0000259" key="5">
    <source>
        <dbReference type="PROSITE" id="PS50023"/>
    </source>
</evidence>
<evidence type="ECO:0000256" key="4">
    <source>
        <dbReference type="SAM" id="MobiDB-lite"/>
    </source>
</evidence>
<organism evidence="6 7">
    <name type="scientific">Neocallimastix californiae</name>
    <dbReference type="NCBI Taxonomy" id="1754190"/>
    <lineage>
        <taxon>Eukaryota</taxon>
        <taxon>Fungi</taxon>
        <taxon>Fungi incertae sedis</taxon>
        <taxon>Chytridiomycota</taxon>
        <taxon>Chytridiomycota incertae sedis</taxon>
        <taxon>Neocallimastigomycetes</taxon>
        <taxon>Neocallimastigales</taxon>
        <taxon>Neocallimastigaceae</taxon>
        <taxon>Neocallimastix</taxon>
    </lineage>
</organism>
<keyword evidence="2 3" id="KW-0862">Zinc</keyword>
<proteinExistence type="predicted"/>
<dbReference type="AlphaFoldDB" id="A0A1Y2ERS0"/>
<keyword evidence="1 3" id="KW-0479">Metal-binding</keyword>
<sequence>MIYKTWNVRMVPEYVPLKEYSNVEEEFKDMNIMEEKVSKIWSILSFYMESAAECMSKLLNYVQSNSMEQEMEQAKAFIFHIEVLFNALNEIESRMKQFNESTALQYLNEPRELVRKILYFFSTLTHSTAVHYDYMNDFLPLINLLSQTLKILIRTALICAINLEYVYHQEDVINNFLHRMSDVEDIQKDVILYSKYDEMFKKENYNMNTEYCSICKQFIEDDCLCHNNFRWHKHCFICAYCTRPLLTNQNKIEGSLLRAVNGIMLCCTDCIKYHNFPQNSLSSDFKFIPCFEQYNILLRTGLKRLYLLCSQNTQMINNINKLKITLSKNNNLVSKSKLNGDINTQNKIESSKLKESSFYSNDSNNNSKESVKEDDIDINDNTIATGDDISVDTNKTPVTSIDTNVNEPESKPLITPREVNRYEFDNESDIGFDRYPETTSYNNPYANPYDIYNPYNLKTNDSYSNKLEKN</sequence>
<dbReference type="Proteomes" id="UP000193920">
    <property type="component" value="Unassembled WGS sequence"/>
</dbReference>
<feature type="compositionally biased region" description="Low complexity" evidence="4">
    <location>
        <begin position="379"/>
        <end position="388"/>
    </location>
</feature>
<evidence type="ECO:0000256" key="2">
    <source>
        <dbReference type="ARBA" id="ARBA00022833"/>
    </source>
</evidence>
<dbReference type="Gene3D" id="2.10.110.10">
    <property type="entry name" value="Cysteine Rich Protein"/>
    <property type="match status" value="1"/>
</dbReference>
<dbReference type="PROSITE" id="PS50023">
    <property type="entry name" value="LIM_DOMAIN_2"/>
    <property type="match status" value="1"/>
</dbReference>
<evidence type="ECO:0000256" key="1">
    <source>
        <dbReference type="ARBA" id="ARBA00022723"/>
    </source>
</evidence>
<keyword evidence="3" id="KW-0440">LIM domain</keyword>
<keyword evidence="7" id="KW-1185">Reference proteome</keyword>
<dbReference type="EMBL" id="MCOG01000030">
    <property type="protein sequence ID" value="ORY74232.1"/>
    <property type="molecule type" value="Genomic_DNA"/>
</dbReference>
<dbReference type="OrthoDB" id="20689at2759"/>
<name>A0A1Y2ERS0_9FUNG</name>
<feature type="compositionally biased region" description="Low complexity" evidence="4">
    <location>
        <begin position="356"/>
        <end position="367"/>
    </location>
</feature>
<evidence type="ECO:0000313" key="6">
    <source>
        <dbReference type="EMBL" id="ORY74232.1"/>
    </source>
</evidence>
<reference evidence="6 7" key="1">
    <citation type="submission" date="2016-08" db="EMBL/GenBank/DDBJ databases">
        <title>A Parts List for Fungal Cellulosomes Revealed by Comparative Genomics.</title>
        <authorList>
            <consortium name="DOE Joint Genome Institute"/>
            <person name="Haitjema C.H."/>
            <person name="Gilmore S.P."/>
            <person name="Henske J.K."/>
            <person name="Solomon K.V."/>
            <person name="De Groot R."/>
            <person name="Kuo A."/>
            <person name="Mondo S.J."/>
            <person name="Salamov A.A."/>
            <person name="Labutti K."/>
            <person name="Zhao Z."/>
            <person name="Chiniquy J."/>
            <person name="Barry K."/>
            <person name="Brewer H.M."/>
            <person name="Purvine S.O."/>
            <person name="Wright A.T."/>
            <person name="Boxma B."/>
            <person name="Van Alen T."/>
            <person name="Hackstein J.H."/>
            <person name="Baker S.E."/>
            <person name="Grigoriev I.V."/>
            <person name="O'Malley M.A."/>
        </authorList>
    </citation>
    <scope>NUCLEOTIDE SEQUENCE [LARGE SCALE GENOMIC DNA]</scope>
    <source>
        <strain evidence="6 7">G1</strain>
    </source>
</reference>